<accession>A0A9X6KHX1</accession>
<comment type="caution">
    <text evidence="1">The sequence shown here is derived from an EMBL/GenBank/DDBJ whole genome shotgun (WGS) entry which is preliminary data.</text>
</comment>
<name>A0A9X6KHX1_BACTU</name>
<dbReference type="RefSeq" id="WP_021728615.1">
    <property type="nucleotide sequence ID" value="NZ_CP059976.1"/>
</dbReference>
<organism evidence="1 2">
    <name type="scientific">Bacillus thuringiensis</name>
    <dbReference type="NCBI Taxonomy" id="1428"/>
    <lineage>
        <taxon>Bacteria</taxon>
        <taxon>Bacillati</taxon>
        <taxon>Bacillota</taxon>
        <taxon>Bacilli</taxon>
        <taxon>Bacillales</taxon>
        <taxon>Bacillaceae</taxon>
        <taxon>Bacillus</taxon>
        <taxon>Bacillus cereus group</taxon>
    </lineage>
</organism>
<gene>
    <name evidence="1" type="ORF">BK775_36845</name>
</gene>
<reference evidence="1 2" key="1">
    <citation type="submission" date="2016-10" db="EMBL/GenBank/DDBJ databases">
        <title>Comparative genomics of Bacillus thuringiensis reveals a path to pathogens against multiple invertebrate hosts.</title>
        <authorList>
            <person name="Zheng J."/>
            <person name="Gao Q."/>
            <person name="Liu H."/>
            <person name="Peng D."/>
            <person name="Ruan L."/>
            <person name="Sun M."/>
        </authorList>
    </citation>
    <scope>NUCLEOTIDE SEQUENCE [LARGE SCALE GENOMIC DNA]</scope>
    <source>
        <strain evidence="1">I13</strain>
    </source>
</reference>
<dbReference type="EMBL" id="NFEN01000251">
    <property type="protein sequence ID" value="OUA13304.1"/>
    <property type="molecule type" value="Genomic_DNA"/>
</dbReference>
<sequence length="187" mass="22113">MHSIWNKLRRQKNEKDWQDEKSFERWLLRAKESGVPVPREVAEQWLFAFIDEHDVLEEYLDIDLTTVIFKQETWDIEAILQIKPGEYGEEGRYLPVIRELKNINGKIEKSPYGHINSVVKSWLNEGTWSVPPIVLDSRQFSGYKTPYHLVEGYTRLAWIHYYANHPDNSSGVKLSNKHSVWLITMKN</sequence>
<protein>
    <submittedName>
        <fullName evidence="1">Uncharacterized protein</fullName>
    </submittedName>
</protein>
<evidence type="ECO:0000313" key="2">
    <source>
        <dbReference type="Proteomes" id="UP000195077"/>
    </source>
</evidence>
<dbReference type="AlphaFoldDB" id="A0A9X6KHX1"/>
<proteinExistence type="predicted"/>
<dbReference type="Proteomes" id="UP000195077">
    <property type="component" value="Unassembled WGS sequence"/>
</dbReference>
<evidence type="ECO:0000313" key="1">
    <source>
        <dbReference type="EMBL" id="OUA13304.1"/>
    </source>
</evidence>